<reference evidence="2 3" key="1">
    <citation type="submission" date="2019-11" db="EMBL/GenBank/DDBJ databases">
        <authorList>
            <person name="Holert J."/>
        </authorList>
    </citation>
    <scope>NUCLEOTIDE SEQUENCE [LARGE SCALE GENOMIC DNA]</scope>
    <source>
        <strain evidence="2">SB11_3</strain>
    </source>
</reference>
<protein>
    <recommendedName>
        <fullName evidence="4">Phage tail protein I</fullName>
    </recommendedName>
</protein>
<sequence length="194" mass="21978">MPIKSLLPAHFSKQEHALDRIGGERLQTLGQQTDIDLWNPWQCPAEFLPHLAWAASVDLWNPNWPTNIKRRVIDEAPALHRIKGTKAAVIKALAALNIDATYKEWWQQIPQGERGTFIIEAYLRDNLDNTRDALLNAELTEALKRLLDAVKRGSQHYTLYTGIRHSADLAIAGTRAPSVTWHEINGEPRLPEVN</sequence>
<keyword evidence="3" id="KW-1185">Reference proteome</keyword>
<name>A0A5S9QVU4_9GAMM</name>
<gene>
    <name evidence="2" type="ORF">OPDIPICF_02691</name>
    <name evidence="1" type="ORF">OPDIPICF_04111</name>
</gene>
<dbReference type="EMBL" id="CACSIO010000045">
    <property type="protein sequence ID" value="CAA0122841.1"/>
    <property type="molecule type" value="Genomic_DNA"/>
</dbReference>
<dbReference type="Proteomes" id="UP000441399">
    <property type="component" value="Unassembled WGS sequence"/>
</dbReference>
<evidence type="ECO:0008006" key="4">
    <source>
        <dbReference type="Google" id="ProtNLM"/>
    </source>
</evidence>
<evidence type="ECO:0000313" key="1">
    <source>
        <dbReference type="EMBL" id="CAA0097583.1"/>
    </source>
</evidence>
<evidence type="ECO:0000313" key="3">
    <source>
        <dbReference type="Proteomes" id="UP000441399"/>
    </source>
</evidence>
<accession>A0A5S9QVU4</accession>
<dbReference type="AlphaFoldDB" id="A0A5S9QVU4"/>
<dbReference type="NCBIfam" id="TIGR01634">
    <property type="entry name" value="tail_P2_I"/>
    <property type="match status" value="1"/>
</dbReference>
<evidence type="ECO:0000313" key="2">
    <source>
        <dbReference type="EMBL" id="CAA0122841.1"/>
    </source>
</evidence>
<organism evidence="2 3">
    <name type="scientific">BD1-7 clade bacterium</name>
    <dbReference type="NCBI Taxonomy" id="2029982"/>
    <lineage>
        <taxon>Bacteria</taxon>
        <taxon>Pseudomonadati</taxon>
        <taxon>Pseudomonadota</taxon>
        <taxon>Gammaproteobacteria</taxon>
        <taxon>Cellvibrionales</taxon>
        <taxon>Spongiibacteraceae</taxon>
        <taxon>BD1-7 clade</taxon>
    </lineage>
</organism>
<dbReference type="InterPro" id="IPR006521">
    <property type="entry name" value="Tail_protein_I"/>
</dbReference>
<dbReference type="Pfam" id="PF09684">
    <property type="entry name" value="Tail_P2_I"/>
    <property type="match status" value="1"/>
</dbReference>
<dbReference type="EMBL" id="CACSIO010000004">
    <property type="protein sequence ID" value="CAA0097583.1"/>
    <property type="molecule type" value="Genomic_DNA"/>
</dbReference>
<dbReference type="OrthoDB" id="90759at2"/>
<proteinExistence type="predicted"/>